<dbReference type="AlphaFoldDB" id="A0A2T3FXD1"/>
<feature type="domain" description="SIS" evidence="5">
    <location>
        <begin position="88"/>
        <end position="228"/>
    </location>
</feature>
<dbReference type="InterPro" id="IPR000281">
    <property type="entry name" value="HTH_RpiR"/>
</dbReference>
<dbReference type="Pfam" id="PF01380">
    <property type="entry name" value="SIS"/>
    <property type="match status" value="1"/>
</dbReference>
<evidence type="ECO:0000259" key="4">
    <source>
        <dbReference type="PROSITE" id="PS51071"/>
    </source>
</evidence>
<organism evidence="6 7">
    <name type="scientific">Faecalibacillus faecis</name>
    <dbReference type="NCBI Taxonomy" id="1982628"/>
    <lineage>
        <taxon>Bacteria</taxon>
        <taxon>Bacillati</taxon>
        <taxon>Bacillota</taxon>
        <taxon>Erysipelotrichia</taxon>
        <taxon>Erysipelotrichales</taxon>
        <taxon>Coprobacillaceae</taxon>
        <taxon>Faecalibacillus</taxon>
    </lineage>
</organism>
<evidence type="ECO:0000313" key="7">
    <source>
        <dbReference type="Proteomes" id="UP000241201"/>
    </source>
</evidence>
<dbReference type="InterPro" id="IPR009057">
    <property type="entry name" value="Homeodomain-like_sf"/>
</dbReference>
<dbReference type="Pfam" id="PF01418">
    <property type="entry name" value="HTH_6"/>
    <property type="match status" value="1"/>
</dbReference>
<dbReference type="PANTHER" id="PTHR30514:SF21">
    <property type="entry name" value="RPIR-FAMILY TRANSCRIPTIONAL REGULATOR"/>
    <property type="match status" value="1"/>
</dbReference>
<dbReference type="InterPro" id="IPR046348">
    <property type="entry name" value="SIS_dom_sf"/>
</dbReference>
<dbReference type="InterPro" id="IPR001347">
    <property type="entry name" value="SIS_dom"/>
</dbReference>
<dbReference type="GeneID" id="77471169"/>
<feature type="domain" description="HTH rpiR-type" evidence="4">
    <location>
        <begin position="1"/>
        <end position="75"/>
    </location>
</feature>
<dbReference type="PROSITE" id="PS51071">
    <property type="entry name" value="HTH_RPIR"/>
    <property type="match status" value="1"/>
</dbReference>
<sequence>MNIDHLKDKFDLNELEVSLLEYIKKNQKQLKNITIRQMAKDNFTSTSAIYRLCNKLEFSGYSDMIYHLSSNTHNNAPTQKYENYLPHFIQLLKKHKNSKIVVFGMGFSAPIADYISQRLTLNGFCAMSVLHMEMLDVSFQDSTFLIVISNSGITTRLEEVVKTAKNNHIDIITFTGNEKSKISQYATLPIIIGHYNPFYHDNLVPNAFFGQVLIIFESLLYSFLSSKK</sequence>
<name>A0A2T3FXD1_9FIRM</name>
<protein>
    <submittedName>
        <fullName evidence="6">MurR/RpiR family transcriptional regulator</fullName>
    </submittedName>
</protein>
<dbReference type="SUPFAM" id="SSF53697">
    <property type="entry name" value="SIS domain"/>
    <property type="match status" value="1"/>
</dbReference>
<dbReference type="PANTHER" id="PTHR30514">
    <property type="entry name" value="GLUCOKINASE"/>
    <property type="match status" value="1"/>
</dbReference>
<evidence type="ECO:0000256" key="3">
    <source>
        <dbReference type="ARBA" id="ARBA00023163"/>
    </source>
</evidence>
<keyword evidence="2" id="KW-0238">DNA-binding</keyword>
<dbReference type="Gene3D" id="1.10.10.10">
    <property type="entry name" value="Winged helix-like DNA-binding domain superfamily/Winged helix DNA-binding domain"/>
    <property type="match status" value="1"/>
</dbReference>
<evidence type="ECO:0000256" key="1">
    <source>
        <dbReference type="ARBA" id="ARBA00023015"/>
    </source>
</evidence>
<evidence type="ECO:0000259" key="5">
    <source>
        <dbReference type="PROSITE" id="PS51464"/>
    </source>
</evidence>
<dbReference type="CDD" id="cd05013">
    <property type="entry name" value="SIS_RpiR"/>
    <property type="match status" value="1"/>
</dbReference>
<dbReference type="InterPro" id="IPR036388">
    <property type="entry name" value="WH-like_DNA-bd_sf"/>
</dbReference>
<dbReference type="SUPFAM" id="SSF46689">
    <property type="entry name" value="Homeodomain-like"/>
    <property type="match status" value="1"/>
</dbReference>
<proteinExistence type="predicted"/>
<dbReference type="Proteomes" id="UP000241201">
    <property type="component" value="Unassembled WGS sequence"/>
</dbReference>
<comment type="caution">
    <text evidence="6">The sequence shown here is derived from an EMBL/GenBank/DDBJ whole genome shotgun (WGS) entry which is preliminary data.</text>
</comment>
<gene>
    <name evidence="6" type="ORF">C7U55_08715</name>
</gene>
<evidence type="ECO:0000313" key="6">
    <source>
        <dbReference type="EMBL" id="PST39926.1"/>
    </source>
</evidence>
<dbReference type="PROSITE" id="PS51464">
    <property type="entry name" value="SIS"/>
    <property type="match status" value="1"/>
</dbReference>
<dbReference type="GO" id="GO:0097367">
    <property type="term" value="F:carbohydrate derivative binding"/>
    <property type="evidence" value="ECO:0007669"/>
    <property type="project" value="InterPro"/>
</dbReference>
<dbReference type="RefSeq" id="WP_106988237.1">
    <property type="nucleotide sequence ID" value="NZ_PYLP01000010.1"/>
</dbReference>
<dbReference type="GO" id="GO:1901135">
    <property type="term" value="P:carbohydrate derivative metabolic process"/>
    <property type="evidence" value="ECO:0007669"/>
    <property type="project" value="InterPro"/>
</dbReference>
<dbReference type="InterPro" id="IPR035472">
    <property type="entry name" value="RpiR-like_SIS"/>
</dbReference>
<keyword evidence="7" id="KW-1185">Reference proteome</keyword>
<evidence type="ECO:0000256" key="2">
    <source>
        <dbReference type="ARBA" id="ARBA00023125"/>
    </source>
</evidence>
<dbReference type="EMBL" id="PYLP01000010">
    <property type="protein sequence ID" value="PST39926.1"/>
    <property type="molecule type" value="Genomic_DNA"/>
</dbReference>
<dbReference type="InterPro" id="IPR047640">
    <property type="entry name" value="RpiR-like"/>
</dbReference>
<dbReference type="GO" id="GO:0003677">
    <property type="term" value="F:DNA binding"/>
    <property type="evidence" value="ECO:0007669"/>
    <property type="project" value="UniProtKB-KW"/>
</dbReference>
<keyword evidence="1" id="KW-0805">Transcription regulation</keyword>
<reference evidence="7" key="1">
    <citation type="submission" date="2018-03" db="EMBL/GenBank/DDBJ databases">
        <title>Lachnoclostridium SNUG30370 gen.nov., sp.nov., isolated from human faeces.</title>
        <authorList>
            <person name="Seo B."/>
            <person name="Jeon K."/>
            <person name="Ko G."/>
        </authorList>
    </citation>
    <scope>NUCLEOTIDE SEQUENCE [LARGE SCALE GENOMIC DNA]</scope>
    <source>
        <strain evidence="7">SNUG30370</strain>
    </source>
</reference>
<dbReference type="GO" id="GO:0003700">
    <property type="term" value="F:DNA-binding transcription factor activity"/>
    <property type="evidence" value="ECO:0007669"/>
    <property type="project" value="InterPro"/>
</dbReference>
<dbReference type="Gene3D" id="3.40.50.10490">
    <property type="entry name" value="Glucose-6-phosphate isomerase like protein, domain 1"/>
    <property type="match status" value="1"/>
</dbReference>
<accession>A0A2T3FXD1</accession>
<keyword evidence="3" id="KW-0804">Transcription</keyword>